<dbReference type="Proteomes" id="UP000298111">
    <property type="component" value="Unassembled WGS sequence"/>
</dbReference>
<evidence type="ECO:0000313" key="2">
    <source>
        <dbReference type="EMBL" id="TGG84743.1"/>
    </source>
</evidence>
<protein>
    <submittedName>
        <fullName evidence="2">Uncharacterized protein</fullName>
    </submittedName>
</protein>
<evidence type="ECO:0000313" key="3">
    <source>
        <dbReference type="Proteomes" id="UP000298111"/>
    </source>
</evidence>
<feature type="region of interest" description="Disordered" evidence="1">
    <location>
        <begin position="327"/>
        <end position="346"/>
    </location>
</feature>
<comment type="caution">
    <text evidence="2">The sequence shown here is derived from an EMBL/GenBank/DDBJ whole genome shotgun (WGS) entry which is preliminary data.</text>
</comment>
<gene>
    <name evidence="2" type="ORF">D8771_13000</name>
</gene>
<evidence type="ECO:0000256" key="1">
    <source>
        <dbReference type="SAM" id="MobiDB-lite"/>
    </source>
</evidence>
<sequence>MLVPCLLGLFGVLALLGPLAVLPVAGARAAAAPHGEVTLPVQRYSTPLTAVASASWRLSAGDRLALHTPALRFAVGSWGAGRPTNIGTTLLLACTDPEGRRVLTAHDGANLTPREPDRLPAIRALLVARGKGEYRCTLGASAYSTAHAKGMTVRLTGRRTVIGTRVGRASATWTRPAARGDLLLRPGRTAEPMNGLAAAAGPGAGRRAATVAVDAEITTCNADGAYRVCRPRDPRPDGSAVTSWVEVRRLDAAGGVVGAPVTSRVERRRVSAAQHHAMLHHTLRVPVPARAERLDVRLKVRVDAGDDMVFHAGYGYARTVVLQSPAAPSRLAPGSPRRVPAAASGR</sequence>
<name>A0A8H1LGQ9_9ACTN</name>
<dbReference type="EMBL" id="RCIY01000046">
    <property type="protein sequence ID" value="TGG84743.1"/>
    <property type="molecule type" value="Genomic_DNA"/>
</dbReference>
<reference evidence="2 3" key="1">
    <citation type="submission" date="2018-10" db="EMBL/GenBank/DDBJ databases">
        <title>Isolation of pseudouridimycin from Streptomyces albus DSM 40763.</title>
        <authorList>
            <person name="Rosenqvist P."/>
            <person name="Metsae-Ketelae M."/>
            <person name="Virta P."/>
        </authorList>
    </citation>
    <scope>NUCLEOTIDE SEQUENCE [LARGE SCALE GENOMIC DNA]</scope>
    <source>
        <strain evidence="2 3">DSM 40763</strain>
    </source>
</reference>
<organism evidence="2 3">
    <name type="scientific">Streptomyces albus</name>
    <dbReference type="NCBI Taxonomy" id="1888"/>
    <lineage>
        <taxon>Bacteria</taxon>
        <taxon>Bacillati</taxon>
        <taxon>Actinomycetota</taxon>
        <taxon>Actinomycetes</taxon>
        <taxon>Kitasatosporales</taxon>
        <taxon>Streptomycetaceae</taxon>
        <taxon>Streptomyces</taxon>
    </lineage>
</organism>
<accession>A0A8H1LGQ9</accession>
<proteinExistence type="predicted"/>
<dbReference type="AlphaFoldDB" id="A0A8H1LGQ9"/>